<dbReference type="AlphaFoldDB" id="A0AA39TSQ8"/>
<comment type="caution">
    <text evidence="3">The sequence shown here is derived from an EMBL/GenBank/DDBJ whole genome shotgun (WGS) entry which is preliminary data.</text>
</comment>
<gene>
    <name evidence="3" type="ORF">EV420DRAFT_1492285</name>
</gene>
<reference evidence="3" key="1">
    <citation type="submission" date="2023-06" db="EMBL/GenBank/DDBJ databases">
        <authorList>
            <consortium name="Lawrence Berkeley National Laboratory"/>
            <person name="Ahrendt S."/>
            <person name="Sahu N."/>
            <person name="Indic B."/>
            <person name="Wong-Bajracharya J."/>
            <person name="Merenyi Z."/>
            <person name="Ke H.-M."/>
            <person name="Monk M."/>
            <person name="Kocsube S."/>
            <person name="Drula E."/>
            <person name="Lipzen A."/>
            <person name="Balint B."/>
            <person name="Henrissat B."/>
            <person name="Andreopoulos B."/>
            <person name="Martin F.M."/>
            <person name="Harder C.B."/>
            <person name="Rigling D."/>
            <person name="Ford K.L."/>
            <person name="Foster G.D."/>
            <person name="Pangilinan J."/>
            <person name="Papanicolaou A."/>
            <person name="Barry K."/>
            <person name="LaButti K."/>
            <person name="Viragh M."/>
            <person name="Koriabine M."/>
            <person name="Yan M."/>
            <person name="Riley R."/>
            <person name="Champramary S."/>
            <person name="Plett K.L."/>
            <person name="Tsai I.J."/>
            <person name="Slot J."/>
            <person name="Sipos G."/>
            <person name="Plett J."/>
            <person name="Nagy L.G."/>
            <person name="Grigoriev I.V."/>
        </authorList>
    </citation>
    <scope>NUCLEOTIDE SEQUENCE</scope>
    <source>
        <strain evidence="3">CCBAS 213</strain>
    </source>
</reference>
<keyword evidence="4" id="KW-1185">Reference proteome</keyword>
<dbReference type="InterPro" id="IPR043151">
    <property type="entry name" value="BAH_sf"/>
</dbReference>
<dbReference type="GeneID" id="85354286"/>
<dbReference type="GO" id="GO:0003682">
    <property type="term" value="F:chromatin binding"/>
    <property type="evidence" value="ECO:0007669"/>
    <property type="project" value="InterPro"/>
</dbReference>
<protein>
    <recommendedName>
        <fullName evidence="2">BAH domain-containing protein</fullName>
    </recommendedName>
</protein>
<evidence type="ECO:0000313" key="4">
    <source>
        <dbReference type="Proteomes" id="UP001175211"/>
    </source>
</evidence>
<dbReference type="RefSeq" id="XP_060338855.1">
    <property type="nucleotide sequence ID" value="XM_060470738.1"/>
</dbReference>
<accession>A0AA39TSQ8</accession>
<evidence type="ECO:0000256" key="1">
    <source>
        <dbReference type="SAM" id="MobiDB-lite"/>
    </source>
</evidence>
<feature type="region of interest" description="Disordered" evidence="1">
    <location>
        <begin position="231"/>
        <end position="262"/>
    </location>
</feature>
<proteinExistence type="predicted"/>
<dbReference type="CDD" id="cd04370">
    <property type="entry name" value="BAH"/>
    <property type="match status" value="1"/>
</dbReference>
<dbReference type="Gene3D" id="2.30.30.490">
    <property type="match status" value="1"/>
</dbReference>
<evidence type="ECO:0000259" key="2">
    <source>
        <dbReference type="PROSITE" id="PS51038"/>
    </source>
</evidence>
<dbReference type="PANTHER" id="PTHR46364">
    <property type="entry name" value="OS08G0421900 PROTEIN"/>
    <property type="match status" value="1"/>
</dbReference>
<name>A0AA39TSQ8_ARMTA</name>
<dbReference type="InterPro" id="IPR001025">
    <property type="entry name" value="BAH_dom"/>
</dbReference>
<dbReference type="Proteomes" id="UP001175211">
    <property type="component" value="Unassembled WGS sequence"/>
</dbReference>
<evidence type="ECO:0000313" key="3">
    <source>
        <dbReference type="EMBL" id="KAK0469062.1"/>
    </source>
</evidence>
<dbReference type="EMBL" id="JAUEPS010000001">
    <property type="protein sequence ID" value="KAK0469062.1"/>
    <property type="molecule type" value="Genomic_DNA"/>
</dbReference>
<organism evidence="3 4">
    <name type="scientific">Armillaria tabescens</name>
    <name type="common">Ringless honey mushroom</name>
    <name type="synonym">Agaricus tabescens</name>
    <dbReference type="NCBI Taxonomy" id="1929756"/>
    <lineage>
        <taxon>Eukaryota</taxon>
        <taxon>Fungi</taxon>
        <taxon>Dikarya</taxon>
        <taxon>Basidiomycota</taxon>
        <taxon>Agaricomycotina</taxon>
        <taxon>Agaricomycetes</taxon>
        <taxon>Agaricomycetidae</taxon>
        <taxon>Agaricales</taxon>
        <taxon>Marasmiineae</taxon>
        <taxon>Physalacriaceae</taxon>
        <taxon>Desarmillaria</taxon>
    </lineage>
</organism>
<dbReference type="PROSITE" id="PS51038">
    <property type="entry name" value="BAH"/>
    <property type="match status" value="1"/>
</dbReference>
<sequence length="353" mass="40647">MARRRRPLFTRRKSTRVTNRQLGGDPTAPSRAQFTSWNKFARFVMPDVDGVEHQIKVNDDVLVWPQGRSIDETLKMDEYWLAKVRDIRSSEQDRADVWVWVQWYYSPRDVADVIKSFDPNACGKHERIFSDHYDFIHSTTIDGTATIKRYNDGDMEQSAIGKDSYWCRYNFEREARTLAPKPSDACICQYPYDPDDDTVVMHFCPRPSCRKAYHQSCLVKEKFKEPVTPDRPLRLLLSSPDSDEPFTVPPRRSSRSRKARPEQTIEELLEGLPDELVRVAKQPMVKGAKYPLGGIVGNITWVSRARRLVYDALSGFGVPDDWKDGIDCSKAIVKFKDRNVIPALICPQCKGPI</sequence>
<feature type="domain" description="BAH" evidence="2">
    <location>
        <begin position="53"/>
        <end position="182"/>
    </location>
</feature>